<dbReference type="PANTHER" id="PTHR30151">
    <property type="entry name" value="ALKANE SULFONATE ABC TRANSPORTER-RELATED, MEMBRANE SUBUNIT"/>
    <property type="match status" value="1"/>
</dbReference>
<evidence type="ECO:0000259" key="8">
    <source>
        <dbReference type="PROSITE" id="PS50928"/>
    </source>
</evidence>
<dbReference type="PANTHER" id="PTHR30151:SF0">
    <property type="entry name" value="ABC TRANSPORTER PERMEASE PROTEIN MJ0413-RELATED"/>
    <property type="match status" value="1"/>
</dbReference>
<dbReference type="SUPFAM" id="SSF161098">
    <property type="entry name" value="MetI-like"/>
    <property type="match status" value="1"/>
</dbReference>
<protein>
    <submittedName>
        <fullName evidence="9">ABC transporter permease</fullName>
    </submittedName>
</protein>
<dbReference type="Gene3D" id="1.10.3720.10">
    <property type="entry name" value="MetI-like"/>
    <property type="match status" value="1"/>
</dbReference>
<feature type="transmembrane region" description="Helical" evidence="7">
    <location>
        <begin position="78"/>
        <end position="99"/>
    </location>
</feature>
<comment type="caution">
    <text evidence="9">The sequence shown here is derived from an EMBL/GenBank/DDBJ whole genome shotgun (WGS) entry which is preliminary data.</text>
</comment>
<sequence length="302" mass="32590">MAYLTEKFGPAGGFHPFAGAGEAVAAARVPAIKARSATPAVRRRRGAGFGTFIYGLPLLGLFFLTWEIAPRLGWLNRIFFPPLSEVLVAWWDLLASGVLVEHIGISLQRAAIGFALGVVVAIPLGLLMGRYSLFEKVSDLLVQTLRNTSQFALLPVFILLLGIGEESKVAITFYSSVFFLLVNTISGVKSVDPLLIKAARSMGTSDFDMFRKIILPASIPSIVAGARLGVKSSLFAVIGAEMLAAKSGLGFLIQNSQLMMETADMYAGILTLTVIGLVVNYLLVWFERWATAWKGQSEASMI</sequence>
<dbReference type="Pfam" id="PF00528">
    <property type="entry name" value="BPD_transp_1"/>
    <property type="match status" value="1"/>
</dbReference>
<evidence type="ECO:0000256" key="6">
    <source>
        <dbReference type="ARBA" id="ARBA00023136"/>
    </source>
</evidence>
<dbReference type="InterPro" id="IPR000515">
    <property type="entry name" value="MetI-like"/>
</dbReference>
<feature type="transmembrane region" description="Helical" evidence="7">
    <location>
        <begin position="265"/>
        <end position="286"/>
    </location>
</feature>
<dbReference type="PROSITE" id="PS50928">
    <property type="entry name" value="ABC_TM1"/>
    <property type="match status" value="1"/>
</dbReference>
<keyword evidence="4 7" id="KW-0812">Transmembrane</keyword>
<keyword evidence="2 7" id="KW-0813">Transport</keyword>
<gene>
    <name evidence="9" type="ORF">CIT25_00600</name>
</gene>
<evidence type="ECO:0000256" key="3">
    <source>
        <dbReference type="ARBA" id="ARBA00022475"/>
    </source>
</evidence>
<feature type="transmembrane region" description="Helical" evidence="7">
    <location>
        <begin position="111"/>
        <end position="133"/>
    </location>
</feature>
<organism evidence="9 10">
    <name type="scientific">Mesorhizobium mediterraneum</name>
    <dbReference type="NCBI Taxonomy" id="43617"/>
    <lineage>
        <taxon>Bacteria</taxon>
        <taxon>Pseudomonadati</taxon>
        <taxon>Pseudomonadota</taxon>
        <taxon>Alphaproteobacteria</taxon>
        <taxon>Hyphomicrobiales</taxon>
        <taxon>Phyllobacteriaceae</taxon>
        <taxon>Mesorhizobium</taxon>
    </lineage>
</organism>
<dbReference type="RefSeq" id="WP_095482649.1">
    <property type="nucleotide sequence ID" value="NZ_CP088151.1"/>
</dbReference>
<dbReference type="InterPro" id="IPR035906">
    <property type="entry name" value="MetI-like_sf"/>
</dbReference>
<dbReference type="CDD" id="cd06261">
    <property type="entry name" value="TM_PBP2"/>
    <property type="match status" value="1"/>
</dbReference>
<feature type="transmembrane region" description="Helical" evidence="7">
    <location>
        <begin position="169"/>
        <end position="188"/>
    </location>
</feature>
<feature type="domain" description="ABC transmembrane type-1" evidence="8">
    <location>
        <begin position="103"/>
        <end position="283"/>
    </location>
</feature>
<dbReference type="EMBL" id="NPKI01000002">
    <property type="protein sequence ID" value="PAQ04043.1"/>
    <property type="molecule type" value="Genomic_DNA"/>
</dbReference>
<evidence type="ECO:0000313" key="10">
    <source>
        <dbReference type="Proteomes" id="UP000216215"/>
    </source>
</evidence>
<dbReference type="AlphaFoldDB" id="A0AB36RHQ3"/>
<evidence type="ECO:0000256" key="5">
    <source>
        <dbReference type="ARBA" id="ARBA00022989"/>
    </source>
</evidence>
<evidence type="ECO:0000256" key="2">
    <source>
        <dbReference type="ARBA" id="ARBA00022448"/>
    </source>
</evidence>
<keyword evidence="3" id="KW-1003">Cell membrane</keyword>
<dbReference type="GO" id="GO:0005886">
    <property type="term" value="C:plasma membrane"/>
    <property type="evidence" value="ECO:0007669"/>
    <property type="project" value="UniProtKB-SubCell"/>
</dbReference>
<evidence type="ECO:0000256" key="4">
    <source>
        <dbReference type="ARBA" id="ARBA00022692"/>
    </source>
</evidence>
<keyword evidence="6 7" id="KW-0472">Membrane</keyword>
<feature type="transmembrane region" description="Helical" evidence="7">
    <location>
        <begin position="46"/>
        <end position="66"/>
    </location>
</feature>
<comment type="subcellular location">
    <subcellularLocation>
        <location evidence="1 7">Cell membrane</location>
        <topology evidence="1 7">Multi-pass membrane protein</topology>
    </subcellularLocation>
</comment>
<evidence type="ECO:0000256" key="1">
    <source>
        <dbReference type="ARBA" id="ARBA00004651"/>
    </source>
</evidence>
<evidence type="ECO:0000313" key="9">
    <source>
        <dbReference type="EMBL" id="PAQ04043.1"/>
    </source>
</evidence>
<reference evidence="10" key="1">
    <citation type="submission" date="2017-08" db="EMBL/GenBank/DDBJ databases">
        <title>Mesorhizobium wenxinae sp. nov., a novel rhizobial species isolated from root nodules of chickpea (Cicer arietinum L.).</title>
        <authorList>
            <person name="Zhang J."/>
        </authorList>
    </citation>
    <scope>NUCLEOTIDE SEQUENCE [LARGE SCALE GENOMIC DNA]</scope>
    <source>
        <strain evidence="10">USDA 3392</strain>
    </source>
</reference>
<name>A0AB36RHQ3_9HYPH</name>
<keyword evidence="10" id="KW-1185">Reference proteome</keyword>
<evidence type="ECO:0000256" key="7">
    <source>
        <dbReference type="RuleBase" id="RU363032"/>
    </source>
</evidence>
<feature type="transmembrane region" description="Helical" evidence="7">
    <location>
        <begin position="234"/>
        <end position="253"/>
    </location>
</feature>
<dbReference type="Proteomes" id="UP000216215">
    <property type="component" value="Unassembled WGS sequence"/>
</dbReference>
<accession>A0AB36RHQ3</accession>
<dbReference type="GO" id="GO:0055085">
    <property type="term" value="P:transmembrane transport"/>
    <property type="evidence" value="ECO:0007669"/>
    <property type="project" value="InterPro"/>
</dbReference>
<proteinExistence type="inferred from homology"/>
<keyword evidence="5 7" id="KW-1133">Transmembrane helix</keyword>
<comment type="similarity">
    <text evidence="7">Belongs to the binding-protein-dependent transport system permease family.</text>
</comment>